<name>A0ABV6ZX30_9PROT</name>
<evidence type="ECO:0000313" key="4">
    <source>
        <dbReference type="Proteomes" id="UP001595379"/>
    </source>
</evidence>
<gene>
    <name evidence="3" type="primary">thpR</name>
    <name evidence="3" type="ORF">ACFOOR_07195</name>
</gene>
<feature type="short sequence motif" description="HXTX 2" evidence="2">
    <location>
        <begin position="121"/>
        <end position="124"/>
    </location>
</feature>
<organism evidence="3 4">
    <name type="scientific">Hyphobacterium vulgare</name>
    <dbReference type="NCBI Taxonomy" id="1736751"/>
    <lineage>
        <taxon>Bacteria</taxon>
        <taxon>Pseudomonadati</taxon>
        <taxon>Pseudomonadota</taxon>
        <taxon>Alphaproteobacteria</taxon>
        <taxon>Maricaulales</taxon>
        <taxon>Maricaulaceae</taxon>
        <taxon>Hyphobacterium</taxon>
    </lineage>
</organism>
<dbReference type="NCBIfam" id="TIGR02258">
    <property type="entry name" value="2_5_ligase"/>
    <property type="match status" value="1"/>
</dbReference>
<proteinExistence type="inferred from homology"/>
<sequence length="179" mass="20096">MSLRLFAALPVPDEIAERLVHLQKGVPGAKWSPRENFHITLKFFGDMDEATAEDLDAELACARVQPFQLALKGAGSFGKTDPHAIWIGVESHPSLMLLAQACDRAARRAGLVAEKRRYTPHVTLAYLKRTEVERVLAFERRCALFSTPAFTVDRFCLYSSHPRENAPNLYRVEAEYPLG</sequence>
<feature type="active site" description="Proton donor" evidence="2">
    <location>
        <position position="38"/>
    </location>
</feature>
<dbReference type="Proteomes" id="UP001595379">
    <property type="component" value="Unassembled WGS sequence"/>
</dbReference>
<dbReference type="Pfam" id="PF13563">
    <property type="entry name" value="2_5_RNA_ligase2"/>
    <property type="match status" value="1"/>
</dbReference>
<dbReference type="PANTHER" id="PTHR35561">
    <property type="entry name" value="RNA 2',3'-CYCLIC PHOSPHODIESTERASE"/>
    <property type="match status" value="1"/>
</dbReference>
<dbReference type="RefSeq" id="WP_343164923.1">
    <property type="nucleotide sequence ID" value="NZ_JBHRSV010000012.1"/>
</dbReference>
<evidence type="ECO:0000256" key="2">
    <source>
        <dbReference type="HAMAP-Rule" id="MF_01940"/>
    </source>
</evidence>
<accession>A0ABV6ZX30</accession>
<comment type="catalytic activity">
    <reaction evidence="2">
        <text>a 3'-end 2',3'-cyclophospho-ribonucleotide-RNA + H2O = a 3'-end 2'-phospho-ribonucleotide-RNA + H(+)</text>
        <dbReference type="Rhea" id="RHEA:11828"/>
        <dbReference type="Rhea" id="RHEA-COMP:10464"/>
        <dbReference type="Rhea" id="RHEA-COMP:17353"/>
        <dbReference type="ChEBI" id="CHEBI:15377"/>
        <dbReference type="ChEBI" id="CHEBI:15378"/>
        <dbReference type="ChEBI" id="CHEBI:83064"/>
        <dbReference type="ChEBI" id="CHEBI:173113"/>
        <dbReference type="EC" id="3.1.4.58"/>
    </reaction>
</comment>
<keyword evidence="1 2" id="KW-0378">Hydrolase</keyword>
<reference evidence="4" key="1">
    <citation type="journal article" date="2019" name="Int. J. Syst. Evol. Microbiol.">
        <title>The Global Catalogue of Microorganisms (GCM) 10K type strain sequencing project: providing services to taxonomists for standard genome sequencing and annotation.</title>
        <authorList>
            <consortium name="The Broad Institute Genomics Platform"/>
            <consortium name="The Broad Institute Genome Sequencing Center for Infectious Disease"/>
            <person name="Wu L."/>
            <person name="Ma J."/>
        </authorList>
    </citation>
    <scope>NUCLEOTIDE SEQUENCE [LARGE SCALE GENOMIC DNA]</scope>
    <source>
        <strain evidence="4">KCTC 52487</strain>
    </source>
</reference>
<comment type="caution">
    <text evidence="3">The sequence shown here is derived from an EMBL/GenBank/DDBJ whole genome shotgun (WGS) entry which is preliminary data.</text>
</comment>
<dbReference type="Gene3D" id="3.90.1140.10">
    <property type="entry name" value="Cyclic phosphodiesterase"/>
    <property type="match status" value="1"/>
</dbReference>
<protein>
    <recommendedName>
        <fullName evidence="2">RNA 2',3'-cyclic phosphodiesterase</fullName>
        <shortName evidence="2">RNA 2',3'-CPDase</shortName>
        <ecNumber evidence="2">3.1.4.58</ecNumber>
    </recommendedName>
</protein>
<comment type="similarity">
    <text evidence="2">Belongs to the 2H phosphoesterase superfamily. ThpR family.</text>
</comment>
<evidence type="ECO:0000256" key="1">
    <source>
        <dbReference type="ARBA" id="ARBA00022801"/>
    </source>
</evidence>
<dbReference type="InterPro" id="IPR004175">
    <property type="entry name" value="RNA_CPDase"/>
</dbReference>
<comment type="function">
    <text evidence="2">Hydrolyzes RNA 2',3'-cyclic phosphodiester to an RNA 2'-phosphomonoester.</text>
</comment>
<dbReference type="InterPro" id="IPR009097">
    <property type="entry name" value="Cyclic_Pdiesterase"/>
</dbReference>
<dbReference type="HAMAP" id="MF_01940">
    <property type="entry name" value="RNA_CPDase"/>
    <property type="match status" value="1"/>
</dbReference>
<keyword evidence="4" id="KW-1185">Reference proteome</keyword>
<feature type="active site" description="Proton acceptor" evidence="2">
    <location>
        <position position="121"/>
    </location>
</feature>
<dbReference type="SUPFAM" id="SSF55144">
    <property type="entry name" value="LigT-like"/>
    <property type="match status" value="1"/>
</dbReference>
<feature type="short sequence motif" description="HXTX 1" evidence="2">
    <location>
        <begin position="38"/>
        <end position="41"/>
    </location>
</feature>
<evidence type="ECO:0000313" key="3">
    <source>
        <dbReference type="EMBL" id="MFC2925888.1"/>
    </source>
</evidence>
<dbReference type="PANTHER" id="PTHR35561:SF1">
    <property type="entry name" value="RNA 2',3'-CYCLIC PHOSPHODIESTERASE"/>
    <property type="match status" value="1"/>
</dbReference>
<dbReference type="EMBL" id="JBHRSV010000012">
    <property type="protein sequence ID" value="MFC2925888.1"/>
    <property type="molecule type" value="Genomic_DNA"/>
</dbReference>
<dbReference type="EC" id="3.1.4.58" evidence="2"/>